<name>A0A1K1M776_SELRU</name>
<gene>
    <name evidence="1" type="ORF">SAMN02910323_0558</name>
</gene>
<proteinExistence type="predicted"/>
<dbReference type="AlphaFoldDB" id="A0A1K1M776"/>
<reference evidence="2" key="1">
    <citation type="submission" date="2016-11" db="EMBL/GenBank/DDBJ databases">
        <authorList>
            <person name="Varghese N."/>
            <person name="Submissions S."/>
        </authorList>
    </citation>
    <scope>NUCLEOTIDE SEQUENCE [LARGE SCALE GENOMIC DNA]</scope>
    <source>
        <strain evidence="2">C3</strain>
    </source>
</reference>
<evidence type="ECO:0000313" key="1">
    <source>
        <dbReference type="EMBL" id="SFW17806.1"/>
    </source>
</evidence>
<dbReference type="EMBL" id="FPJA01000004">
    <property type="protein sequence ID" value="SFW17806.1"/>
    <property type="molecule type" value="Genomic_DNA"/>
</dbReference>
<sequence length="658" mass="74697">MGRIRLKMQIIATIVPPSSVQVKATADVKRQVARGSDVFADTRRSGIKTEKVSADTKRQIESASVAWTNADLLRKLAMPEKGSADTARLVSCQYAKANADTSRILSMNFCVRRSKCLRQISKRERGAADTTIRQGIDGLSMADTLRKLGWGEPAVSHTRRQVIKFQSLFADTSIRVPVVLAYVDPAVRPSPARKLRAAALPSIMDNFREHGIRSFSMSLGELTLSDNFQLETVQPLNIDDSVQGQIFDYKFHFLVEETSQRDLVQTVKGMYSKDKLLYSAISFFVNEVEVSYYANGIAKALGLKLDMSCDDFIPSQNFEDSGMTYQDFISSLFGWTSKLPQRQINVFIRGDTLHIIQRGREHSVVDITDWPHSRPTIERKLVRSIWHSTMENAGKAHNDEDNEPKGFTGTISLGEISRSYSNGFLTHETNEKGYTDYVYDGEYLSEKNTHNKDGSTSRTEYFYAKTNRDIYLFEEKERTTEPIDDGQEHDIYDWTDWNNQNGTERITYHAPLGYGWYSTVVYVDGELEGSSLSQGKPGGKASRFTIDQSNLSLGADYDMGDDDDGPKYESLIDTEFPVIGEDYLWELTKAIEWLNRKTQETVTVEVVANVRNGVPDVKHIVDFTERIKFNGNEYFLVSNVVELTPRSLRQTIKMMRWY</sequence>
<dbReference type="Proteomes" id="UP000182958">
    <property type="component" value="Unassembled WGS sequence"/>
</dbReference>
<protein>
    <submittedName>
        <fullName evidence="1">Uncharacterized protein</fullName>
    </submittedName>
</protein>
<organism evidence="1 2">
    <name type="scientific">Selenomonas ruminantium</name>
    <dbReference type="NCBI Taxonomy" id="971"/>
    <lineage>
        <taxon>Bacteria</taxon>
        <taxon>Bacillati</taxon>
        <taxon>Bacillota</taxon>
        <taxon>Negativicutes</taxon>
        <taxon>Selenomonadales</taxon>
        <taxon>Selenomonadaceae</taxon>
        <taxon>Selenomonas</taxon>
    </lineage>
</organism>
<accession>A0A1K1M776</accession>
<keyword evidence="2" id="KW-1185">Reference proteome</keyword>
<evidence type="ECO:0000313" key="2">
    <source>
        <dbReference type="Proteomes" id="UP000182958"/>
    </source>
</evidence>